<evidence type="ECO:0000256" key="5">
    <source>
        <dbReference type="ARBA" id="ARBA00022833"/>
    </source>
</evidence>
<keyword evidence="2" id="KW-0479">Metal-binding</keyword>
<sequence length="245" mass="28405">MNEIEGIKIKIEEEEIHGGDETNHEHLEIVIKLENESIGYPDDENMEPFKNHESELFENSCRNVKGNDVTSPQKTNPKNCEIINKLEAESKPQDHKNESVKLMDISENKSSEYINDGMNCFDQFSPIDEINLQNGEEITIKFENELESFHNHENENSQEFFEVDKIENPNIDDITKSSVKEYQRTVHDKPFKCLVYGKSFTLKSNLKVHQRTVHQGIKPFLCQECGNILEIKRNLLPIKELSIKA</sequence>
<evidence type="ECO:0000313" key="9">
    <source>
        <dbReference type="EnsemblMetazoa" id="CLYHEMP014669.2"/>
    </source>
</evidence>
<keyword evidence="4 7" id="KW-0863">Zinc-finger</keyword>
<dbReference type="FunFam" id="3.30.160.60:FF:000065">
    <property type="entry name" value="B-cell CLL/lymphoma 6, member B"/>
    <property type="match status" value="1"/>
</dbReference>
<dbReference type="Proteomes" id="UP000594262">
    <property type="component" value="Unplaced"/>
</dbReference>
<evidence type="ECO:0000259" key="8">
    <source>
        <dbReference type="PROSITE" id="PS50157"/>
    </source>
</evidence>
<accession>A0A7M5WXE2</accession>
<evidence type="ECO:0000256" key="7">
    <source>
        <dbReference type="PROSITE-ProRule" id="PRU00042"/>
    </source>
</evidence>
<dbReference type="PROSITE" id="PS50157">
    <property type="entry name" value="ZINC_FINGER_C2H2_2"/>
    <property type="match status" value="1"/>
</dbReference>
<dbReference type="SUPFAM" id="SSF57667">
    <property type="entry name" value="beta-beta-alpha zinc fingers"/>
    <property type="match status" value="1"/>
</dbReference>
<reference evidence="9" key="1">
    <citation type="submission" date="2021-01" db="UniProtKB">
        <authorList>
            <consortium name="EnsemblMetazoa"/>
        </authorList>
    </citation>
    <scope>IDENTIFICATION</scope>
</reference>
<dbReference type="InterPro" id="IPR013087">
    <property type="entry name" value="Znf_C2H2_type"/>
</dbReference>
<organism evidence="9 10">
    <name type="scientific">Clytia hemisphaerica</name>
    <dbReference type="NCBI Taxonomy" id="252671"/>
    <lineage>
        <taxon>Eukaryota</taxon>
        <taxon>Metazoa</taxon>
        <taxon>Cnidaria</taxon>
        <taxon>Hydrozoa</taxon>
        <taxon>Hydroidolina</taxon>
        <taxon>Leptothecata</taxon>
        <taxon>Obeliida</taxon>
        <taxon>Clytiidae</taxon>
        <taxon>Clytia</taxon>
    </lineage>
</organism>
<dbReference type="OrthoDB" id="2196187at2759"/>
<evidence type="ECO:0000256" key="6">
    <source>
        <dbReference type="ARBA" id="ARBA00023242"/>
    </source>
</evidence>
<protein>
    <recommendedName>
        <fullName evidence="8">C2H2-type domain-containing protein</fullName>
    </recommendedName>
</protein>
<comment type="subcellular location">
    <subcellularLocation>
        <location evidence="1">Nucleus</location>
    </subcellularLocation>
</comment>
<dbReference type="InterPro" id="IPR036236">
    <property type="entry name" value="Znf_C2H2_sf"/>
</dbReference>
<keyword evidence="5" id="KW-0862">Zinc</keyword>
<dbReference type="Gene3D" id="3.30.160.60">
    <property type="entry name" value="Classic Zinc Finger"/>
    <property type="match status" value="1"/>
</dbReference>
<evidence type="ECO:0000313" key="10">
    <source>
        <dbReference type="Proteomes" id="UP000594262"/>
    </source>
</evidence>
<evidence type="ECO:0000256" key="3">
    <source>
        <dbReference type="ARBA" id="ARBA00022737"/>
    </source>
</evidence>
<feature type="domain" description="C2H2-type" evidence="8">
    <location>
        <begin position="191"/>
        <end position="219"/>
    </location>
</feature>
<dbReference type="GO" id="GO:0008270">
    <property type="term" value="F:zinc ion binding"/>
    <property type="evidence" value="ECO:0007669"/>
    <property type="project" value="UniProtKB-KW"/>
</dbReference>
<keyword evidence="3" id="KW-0677">Repeat</keyword>
<evidence type="ECO:0000256" key="1">
    <source>
        <dbReference type="ARBA" id="ARBA00004123"/>
    </source>
</evidence>
<dbReference type="PANTHER" id="PTHR24388:SF54">
    <property type="entry name" value="PROTEIN ESCARGOT"/>
    <property type="match status" value="1"/>
</dbReference>
<keyword evidence="10" id="KW-1185">Reference proteome</keyword>
<dbReference type="AlphaFoldDB" id="A0A7M5WXE2"/>
<evidence type="ECO:0000256" key="4">
    <source>
        <dbReference type="ARBA" id="ARBA00022771"/>
    </source>
</evidence>
<keyword evidence="6" id="KW-0539">Nucleus</keyword>
<dbReference type="EnsemblMetazoa" id="CLYHEMT014669.2">
    <property type="protein sequence ID" value="CLYHEMP014669.2"/>
    <property type="gene ID" value="CLYHEMG014669"/>
</dbReference>
<dbReference type="GO" id="GO:0000978">
    <property type="term" value="F:RNA polymerase II cis-regulatory region sequence-specific DNA binding"/>
    <property type="evidence" value="ECO:0007669"/>
    <property type="project" value="TreeGrafter"/>
</dbReference>
<dbReference type="GO" id="GO:0000981">
    <property type="term" value="F:DNA-binding transcription factor activity, RNA polymerase II-specific"/>
    <property type="evidence" value="ECO:0007669"/>
    <property type="project" value="TreeGrafter"/>
</dbReference>
<evidence type="ECO:0000256" key="2">
    <source>
        <dbReference type="ARBA" id="ARBA00022723"/>
    </source>
</evidence>
<dbReference type="PANTHER" id="PTHR24388">
    <property type="entry name" value="ZINC FINGER PROTEIN"/>
    <property type="match status" value="1"/>
</dbReference>
<proteinExistence type="predicted"/>
<dbReference type="InterPro" id="IPR050527">
    <property type="entry name" value="Snail/Krueppel_Znf"/>
</dbReference>
<dbReference type="GO" id="GO:0005634">
    <property type="term" value="C:nucleus"/>
    <property type="evidence" value="ECO:0007669"/>
    <property type="project" value="UniProtKB-SubCell"/>
</dbReference>
<name>A0A7M5WXE2_9CNID</name>